<dbReference type="Gene3D" id="1.10.220.150">
    <property type="entry name" value="Arf GTPase activating protein"/>
    <property type="match status" value="1"/>
</dbReference>
<dbReference type="InterPro" id="IPR037858">
    <property type="entry name" value="RhoGAP_ARAP"/>
</dbReference>
<dbReference type="InterPro" id="IPR000198">
    <property type="entry name" value="RhoGAP_dom"/>
</dbReference>
<keyword evidence="2" id="KW-0343">GTPase activation</keyword>
<dbReference type="CDD" id="cd13259">
    <property type="entry name" value="PH5_ARAP"/>
    <property type="match status" value="1"/>
</dbReference>
<dbReference type="PANTHER" id="PTHR45899:SF4">
    <property type="entry name" value="ARF-GAP WITH RHO-GAP DOMAIN, ANK REPEAT AND PH DOMAIN-CONTAINING PROTEIN 3"/>
    <property type="match status" value="1"/>
</dbReference>
<dbReference type="Pfam" id="PF07647">
    <property type="entry name" value="SAM_2"/>
    <property type="match status" value="1"/>
</dbReference>
<dbReference type="Gene3D" id="3.10.20.90">
    <property type="entry name" value="Phosphatidylinositol 3-kinase Catalytic Subunit, Chain A, domain 1"/>
    <property type="match status" value="1"/>
</dbReference>
<keyword evidence="6" id="KW-0863">Zinc-finger</keyword>
<feature type="domain" description="PH" evidence="8">
    <location>
        <begin position="1239"/>
        <end position="1341"/>
    </location>
</feature>
<accession>A0A7K8MPF6</accession>
<dbReference type="SUPFAM" id="SSF57863">
    <property type="entry name" value="ArfGap/RecO-like zinc finger"/>
    <property type="match status" value="1"/>
</dbReference>
<evidence type="ECO:0000256" key="3">
    <source>
        <dbReference type="ARBA" id="ARBA00022490"/>
    </source>
</evidence>
<evidence type="ECO:0000256" key="4">
    <source>
        <dbReference type="ARBA" id="ARBA00022553"/>
    </source>
</evidence>
<dbReference type="SMART" id="SM00105">
    <property type="entry name" value="ArfGap"/>
    <property type="match status" value="1"/>
</dbReference>
<proteinExistence type="predicted"/>
<feature type="domain" description="PH" evidence="8">
    <location>
        <begin position="343"/>
        <end position="394"/>
    </location>
</feature>
<feature type="region of interest" description="Disordered" evidence="7">
    <location>
        <begin position="186"/>
        <end position="276"/>
    </location>
</feature>
<keyword evidence="6" id="KW-0862">Zinc</keyword>
<comment type="subcellular location">
    <subcellularLocation>
        <location evidence="1">Cytoplasm</location>
    </subcellularLocation>
</comment>
<protein>
    <submittedName>
        <fullName evidence="13">ARAP3 protein</fullName>
    </submittedName>
</protein>
<gene>
    <name evidence="13" type="primary">Arap3</name>
    <name evidence="13" type="ORF">PTILEU_R13020</name>
</gene>
<evidence type="ECO:0000256" key="7">
    <source>
        <dbReference type="SAM" id="MobiDB-lite"/>
    </source>
</evidence>
<dbReference type="PROSITE" id="PS50105">
    <property type="entry name" value="SAM_DOMAIN"/>
    <property type="match status" value="1"/>
</dbReference>
<dbReference type="GO" id="GO:0005737">
    <property type="term" value="C:cytoplasm"/>
    <property type="evidence" value="ECO:0007669"/>
    <property type="project" value="UniProtKB-SubCell"/>
</dbReference>
<evidence type="ECO:0000259" key="10">
    <source>
        <dbReference type="PROSITE" id="PS50115"/>
    </source>
</evidence>
<dbReference type="SUPFAM" id="SSF48350">
    <property type="entry name" value="GTPase activation domain, GAP"/>
    <property type="match status" value="1"/>
</dbReference>
<dbReference type="GO" id="GO:0005096">
    <property type="term" value="F:GTPase activator activity"/>
    <property type="evidence" value="ECO:0007669"/>
    <property type="project" value="UniProtKB-KW"/>
</dbReference>
<dbReference type="InterPro" id="IPR008936">
    <property type="entry name" value="Rho_GTPase_activation_prot"/>
</dbReference>
<dbReference type="SUPFAM" id="SSF50729">
    <property type="entry name" value="PH domain-like"/>
    <property type="match status" value="5"/>
</dbReference>
<dbReference type="InterPro" id="IPR001849">
    <property type="entry name" value="PH_domain"/>
</dbReference>
<feature type="domain" description="SAM" evidence="9">
    <location>
        <begin position="6"/>
        <end position="70"/>
    </location>
</feature>
<reference evidence="13 14" key="1">
    <citation type="submission" date="2019-09" db="EMBL/GenBank/DDBJ databases">
        <title>Bird 10,000 Genomes (B10K) Project - Family phase.</title>
        <authorList>
            <person name="Zhang G."/>
        </authorList>
    </citation>
    <scope>NUCLEOTIDE SEQUENCE [LARGE SCALE GENOMIC DNA]</scope>
    <source>
        <strain evidence="13">B10K-CU-031-17</strain>
        <tissue evidence="13">Muscle</tissue>
    </source>
</reference>
<evidence type="ECO:0000259" key="11">
    <source>
        <dbReference type="PROSITE" id="PS50200"/>
    </source>
</evidence>
<evidence type="ECO:0000259" key="8">
    <source>
        <dbReference type="PROSITE" id="PS50003"/>
    </source>
</evidence>
<dbReference type="SMART" id="SM00233">
    <property type="entry name" value="PH"/>
    <property type="match status" value="5"/>
</dbReference>
<evidence type="ECO:0000256" key="2">
    <source>
        <dbReference type="ARBA" id="ARBA00022468"/>
    </source>
</evidence>
<dbReference type="PROSITE" id="PS50200">
    <property type="entry name" value="RA"/>
    <property type="match status" value="1"/>
</dbReference>
<dbReference type="InterPro" id="IPR000159">
    <property type="entry name" value="RA_dom"/>
</dbReference>
<keyword evidence="4" id="KW-0597">Phosphoprotein</keyword>
<dbReference type="PROSITE" id="PS50003">
    <property type="entry name" value="PH_DOMAIN"/>
    <property type="match status" value="4"/>
</dbReference>
<dbReference type="InterPro" id="IPR011993">
    <property type="entry name" value="PH-like_dom_sf"/>
</dbReference>
<sequence length="1523" mass="169315">MSSPCGPDSDIADWLATIHLERYRDVFKQHGYHLARDATSLDSHHLQQIGITATGHRKRILNLAQQTRMLSQSRGRPAAGDTHSRGTEVPDAPQEGKDAMRAEPGGTSDAFGTQPRVTVPSQAPPGEKDPAAPAVKPVPKPRTVFPRPKPEQGSEPVPPARSTAPAHGPGSDRAPAAFVVLEGFVPGESSTDSESPEPGAQADPGAAAAMGGIAPQGAAQPPDSPSCPRTSSECSSEGRSEDEEGRSRLTERIAHDDTEGYSTVEAPRAEGAPFSLPPHLYPDELLDDLTISPYASFTSLSEPRPTVLGGWLDKLSPQGYVGRAWNPSRLRGWGGGTLKEPYPKGVIPLAVIEMARSTKDNKFQVITSHRIFVFRAENEAQRNEWCSTLQKKVMEQRLVGSRPRPANTAHCQKSGTLELKGQKSKVFAALSLPEMWLYKSEQFFKMGIAVCFIEMRGSTIREAKSRGFELITPSKTFSFVAESEREKREWVEALQEAIAEMLYDYEVAEKIWSNKANKYCADCWAQSPDWASINLCVVICKQCAAPRSPSGCRNTGNSAPPAGPGARHDHGALPQLFIVLGNDRANRFWAARLPAAEAITPDSGAEQRRDFIARKYREGRYRLPHPHYATQEEVLQALCSAVAGPALLKTILQFFSSSEAALASDPAASEVAPGADLCPRARDPGPEGVYNEITQPVTHSGYLYRATAPPKLPGARKSKEDFQRTWCSLERALLFFETEKCTEPLGHIDSGDLISLGVSRAHQALSSPGPTERFRFTLELFLTREKVQQLGTEGPETLQAWASAIGKWFTPVSCHCLLGYEFQRVGQLRYKCMLNPERWQQAFFILQKGHLFICPAEEDGAEDSINLRRLQELSLVPPTDTPEKKELLILVEMGRTFYLQGLSRADSAAWYGDIQASAGGRGNALRDQQLSRGDIPIIMDSCIAFITQYGLRHEGIYRKNGAKSRIKVLMEEFRRDARNVKLRISDNFIEDVTDVLKRFFRELEDPIFTLELHPQWKEAAEISSKPQRLERYKELIHRLPRLNHKTLAALIGHLYRVQKCADLNQMSTKNLSLLFAPSLFQTDGKGEHEVKVMEDLIDNYVSIFNIDEDQVSQMDLENSLITTWKDTQLSQAGDLIIEVYLEQKVPDCCVTLKVSPTMTAEELTNQVLEMRNVAASLDIWLTFEALENGELERPLHPKEKVLEQALQWCKLPEPSAAYLLVRKVPIGEGSCLFTGAKRETPKCGLLKCREEPPKLLGNKFQERYFVIRDRRLLLLKEKRSAKPEREWPLDAAKVYMGIRKKLKPPAQWGFTLILDKQQLYLVCSGQAELWDWTTSILKAQHDDLRPVVLRRRSSSDLAKQKFGTMPLVPLHGDSTDATMLSANQTLRRLHTRRTLSMFFPMKIHQDSLEEQQEKEADADPVYEEVGNFPELAALDLGRGLLAELAAVPPVDRSKKPSPFPEQPPAAALRCSLPASPAHRVTGPSVTKAVKRSLQPPSPINDKLIQELSSVILRKGDGQPPGPG</sequence>
<dbReference type="Proteomes" id="UP000547721">
    <property type="component" value="Unassembled WGS sequence"/>
</dbReference>
<evidence type="ECO:0000256" key="5">
    <source>
        <dbReference type="ARBA" id="ARBA00022737"/>
    </source>
</evidence>
<feature type="domain" description="PH" evidence="8">
    <location>
        <begin position="821"/>
        <end position="919"/>
    </location>
</feature>
<comment type="caution">
    <text evidence="13">The sequence shown here is derived from an EMBL/GenBank/DDBJ whole genome shotgun (WGS) entry which is preliminary data.</text>
</comment>
<feature type="compositionally biased region" description="Basic and acidic residues" evidence="7">
    <location>
        <begin position="82"/>
        <end position="101"/>
    </location>
</feature>
<dbReference type="InterPro" id="IPR013761">
    <property type="entry name" value="SAM/pointed_sf"/>
</dbReference>
<dbReference type="Pfam" id="PF00620">
    <property type="entry name" value="RhoGAP"/>
    <property type="match status" value="1"/>
</dbReference>
<keyword evidence="14" id="KW-1185">Reference proteome</keyword>
<keyword evidence="5" id="KW-0677">Repeat</keyword>
<evidence type="ECO:0000259" key="12">
    <source>
        <dbReference type="PROSITE" id="PS50238"/>
    </source>
</evidence>
<dbReference type="Gene3D" id="1.10.150.50">
    <property type="entry name" value="Transcription Factor, Ets-1"/>
    <property type="match status" value="1"/>
</dbReference>
<evidence type="ECO:0000259" key="9">
    <source>
        <dbReference type="PROSITE" id="PS50105"/>
    </source>
</evidence>
<name>A0A7K8MPF6_9CORV</name>
<feature type="compositionally biased region" description="Basic and acidic residues" evidence="7">
    <location>
        <begin position="245"/>
        <end position="258"/>
    </location>
</feature>
<dbReference type="CDD" id="cd17228">
    <property type="entry name" value="RA_ARAP3"/>
    <property type="match status" value="1"/>
</dbReference>
<dbReference type="Gene3D" id="1.10.555.10">
    <property type="entry name" value="Rho GTPase activation protein"/>
    <property type="match status" value="1"/>
</dbReference>
<dbReference type="Pfam" id="PF01412">
    <property type="entry name" value="ArfGap"/>
    <property type="match status" value="1"/>
</dbReference>
<dbReference type="FunFam" id="2.30.29.30:FF:000201">
    <property type="entry name" value="arf-GAP with Rho-GAP domain, ANK repeat and PH domain-containing protein 3"/>
    <property type="match status" value="1"/>
</dbReference>
<feature type="non-terminal residue" evidence="13">
    <location>
        <position position="1"/>
    </location>
</feature>
<dbReference type="InterPro" id="IPR037278">
    <property type="entry name" value="ARFGAP/RecO"/>
</dbReference>
<dbReference type="InterPro" id="IPR052227">
    <property type="entry name" value="Arf-Rho-GAP_ANK-PH_domain"/>
</dbReference>
<dbReference type="InterPro" id="IPR001164">
    <property type="entry name" value="ArfGAP_dom"/>
</dbReference>
<dbReference type="Pfam" id="PF00169">
    <property type="entry name" value="PH"/>
    <property type="match status" value="1"/>
</dbReference>
<dbReference type="PANTHER" id="PTHR45899">
    <property type="entry name" value="RHO GTPASE ACTIVATING PROTEIN AT 15B, ISOFORM C"/>
    <property type="match status" value="1"/>
</dbReference>
<dbReference type="GO" id="GO:0007165">
    <property type="term" value="P:signal transduction"/>
    <property type="evidence" value="ECO:0007669"/>
    <property type="project" value="InterPro"/>
</dbReference>
<dbReference type="GO" id="GO:0005547">
    <property type="term" value="F:phosphatidylinositol-3,4,5-trisphosphate binding"/>
    <property type="evidence" value="ECO:0007669"/>
    <property type="project" value="InterPro"/>
</dbReference>
<dbReference type="SMART" id="SM00454">
    <property type="entry name" value="SAM"/>
    <property type="match status" value="1"/>
</dbReference>
<dbReference type="SMART" id="SM00324">
    <property type="entry name" value="RhoGAP"/>
    <property type="match status" value="1"/>
</dbReference>
<feature type="domain" description="Ras-associating" evidence="11">
    <location>
        <begin position="1133"/>
        <end position="1226"/>
    </location>
</feature>
<dbReference type="Gene3D" id="2.30.29.30">
    <property type="entry name" value="Pleckstrin-homology domain (PH domain)/Phosphotyrosine-binding domain (PTB)"/>
    <property type="match status" value="5"/>
</dbReference>
<feature type="domain" description="PH" evidence="8">
    <location>
        <begin position="410"/>
        <end position="499"/>
    </location>
</feature>
<feature type="region of interest" description="Disordered" evidence="7">
    <location>
        <begin position="1472"/>
        <end position="1500"/>
    </location>
</feature>
<evidence type="ECO:0000256" key="1">
    <source>
        <dbReference type="ARBA" id="ARBA00004496"/>
    </source>
</evidence>
<dbReference type="SUPFAM" id="SSF47769">
    <property type="entry name" value="SAM/Pointed domain"/>
    <property type="match status" value="1"/>
</dbReference>
<evidence type="ECO:0000313" key="14">
    <source>
        <dbReference type="Proteomes" id="UP000547721"/>
    </source>
</evidence>
<dbReference type="EMBL" id="VWYY01002514">
    <property type="protein sequence ID" value="NXE43357.1"/>
    <property type="molecule type" value="Genomic_DNA"/>
</dbReference>
<organism evidence="13 14">
    <name type="scientific">Ptilorrhoa leucosticta</name>
    <dbReference type="NCBI Taxonomy" id="449384"/>
    <lineage>
        <taxon>Eukaryota</taxon>
        <taxon>Metazoa</taxon>
        <taxon>Chordata</taxon>
        <taxon>Craniata</taxon>
        <taxon>Vertebrata</taxon>
        <taxon>Euteleostomi</taxon>
        <taxon>Archelosauria</taxon>
        <taxon>Archosauria</taxon>
        <taxon>Dinosauria</taxon>
        <taxon>Saurischia</taxon>
        <taxon>Theropoda</taxon>
        <taxon>Coelurosauria</taxon>
        <taxon>Aves</taxon>
        <taxon>Neognathae</taxon>
        <taxon>Neoaves</taxon>
        <taxon>Telluraves</taxon>
        <taxon>Australaves</taxon>
        <taxon>Passeriformes</taxon>
        <taxon>Corvoidea</taxon>
        <taxon>Cinclosomatidae</taxon>
        <taxon>Ptilorrhoa</taxon>
    </lineage>
</organism>
<dbReference type="InterPro" id="IPR001660">
    <property type="entry name" value="SAM"/>
</dbReference>
<dbReference type="GO" id="GO:0008270">
    <property type="term" value="F:zinc ion binding"/>
    <property type="evidence" value="ECO:0007669"/>
    <property type="project" value="UniProtKB-KW"/>
</dbReference>
<keyword evidence="3" id="KW-0963">Cytoplasm</keyword>
<evidence type="ECO:0000256" key="6">
    <source>
        <dbReference type="PROSITE-ProRule" id="PRU00288"/>
    </source>
</evidence>
<feature type="region of interest" description="Disordered" evidence="7">
    <location>
        <begin position="68"/>
        <end position="173"/>
    </location>
</feature>
<feature type="domain" description="Rho-GAP" evidence="12">
    <location>
        <begin position="923"/>
        <end position="1104"/>
    </location>
</feature>
<evidence type="ECO:0000313" key="13">
    <source>
        <dbReference type="EMBL" id="NXE43357.1"/>
    </source>
</evidence>
<feature type="non-terminal residue" evidence="13">
    <location>
        <position position="1523"/>
    </location>
</feature>
<dbReference type="InterPro" id="IPR038508">
    <property type="entry name" value="ArfGAP_dom_sf"/>
</dbReference>
<dbReference type="SUPFAM" id="SSF54236">
    <property type="entry name" value="Ubiquitin-like"/>
    <property type="match status" value="1"/>
</dbReference>
<dbReference type="InterPro" id="IPR029071">
    <property type="entry name" value="Ubiquitin-like_domsf"/>
</dbReference>
<dbReference type="CDD" id="cd04385">
    <property type="entry name" value="RhoGAP_ARAP"/>
    <property type="match status" value="1"/>
</dbReference>
<keyword evidence="6" id="KW-0479">Metal-binding</keyword>
<dbReference type="PROSITE" id="PS50115">
    <property type="entry name" value="ARFGAP"/>
    <property type="match status" value="1"/>
</dbReference>
<feature type="domain" description="Arf-GAP" evidence="10">
    <location>
        <begin position="496"/>
        <end position="633"/>
    </location>
</feature>
<feature type="compositionally biased region" description="Low complexity" evidence="7">
    <location>
        <begin position="198"/>
        <end position="221"/>
    </location>
</feature>
<dbReference type="Pfam" id="PF00788">
    <property type="entry name" value="RA"/>
    <property type="match status" value="1"/>
</dbReference>
<dbReference type="PROSITE" id="PS50238">
    <property type="entry name" value="RHOGAP"/>
    <property type="match status" value="1"/>
</dbReference>